<evidence type="ECO:0000259" key="11">
    <source>
        <dbReference type="PROSITE" id="PS50112"/>
    </source>
</evidence>
<evidence type="ECO:0000256" key="8">
    <source>
        <dbReference type="ARBA" id="ARBA00023012"/>
    </source>
</evidence>
<dbReference type="InterPro" id="IPR005467">
    <property type="entry name" value="His_kinase_dom"/>
</dbReference>
<protein>
    <recommendedName>
        <fullName evidence="2">histidine kinase</fullName>
        <ecNumber evidence="2">2.7.13.3</ecNumber>
    </recommendedName>
</protein>
<dbReference type="Proteomes" id="UP000030401">
    <property type="component" value="Unassembled WGS sequence"/>
</dbReference>
<dbReference type="EC" id="2.7.13.3" evidence="2"/>
<feature type="domain" description="MHYT" evidence="13">
    <location>
        <begin position="8"/>
        <end position="199"/>
    </location>
</feature>
<keyword evidence="9" id="KW-0472">Membrane</keyword>
<dbReference type="Pfam" id="PF03707">
    <property type="entry name" value="MHYT"/>
    <property type="match status" value="1"/>
</dbReference>
<dbReference type="InterPro" id="IPR036890">
    <property type="entry name" value="HATPase_C_sf"/>
</dbReference>
<dbReference type="PROSITE" id="PS50109">
    <property type="entry name" value="HIS_KIN"/>
    <property type="match status" value="1"/>
</dbReference>
<evidence type="ECO:0000256" key="3">
    <source>
        <dbReference type="ARBA" id="ARBA00022553"/>
    </source>
</evidence>
<keyword evidence="4" id="KW-0808">Transferase</keyword>
<dbReference type="PROSITE" id="PS50113">
    <property type="entry name" value="PAC"/>
    <property type="match status" value="1"/>
</dbReference>
<dbReference type="RefSeq" id="WP_036833244.1">
    <property type="nucleotide sequence ID" value="NZ_AVPG01000006.1"/>
</dbReference>
<comment type="catalytic activity">
    <reaction evidence="1">
        <text>ATP + protein L-histidine = ADP + protein N-phospho-L-histidine.</text>
        <dbReference type="EC" id="2.7.13.3"/>
    </reaction>
</comment>
<dbReference type="Gene3D" id="3.30.450.20">
    <property type="entry name" value="PAS domain"/>
    <property type="match status" value="1"/>
</dbReference>
<dbReference type="GO" id="GO:0016020">
    <property type="term" value="C:membrane"/>
    <property type="evidence" value="ECO:0007669"/>
    <property type="project" value="UniProtKB-UniRule"/>
</dbReference>
<gene>
    <name evidence="14" type="ORF">N784_14670</name>
</gene>
<dbReference type="SUPFAM" id="SSF47384">
    <property type="entry name" value="Homodimeric domain of signal transducing histidine kinase"/>
    <property type="match status" value="1"/>
</dbReference>
<evidence type="ECO:0000256" key="7">
    <source>
        <dbReference type="ARBA" id="ARBA00022840"/>
    </source>
</evidence>
<dbReference type="EMBL" id="AVPG01000006">
    <property type="protein sequence ID" value="KGX87486.1"/>
    <property type="molecule type" value="Genomic_DNA"/>
</dbReference>
<feature type="transmembrane region" description="Helical" evidence="9">
    <location>
        <begin position="171"/>
        <end position="192"/>
    </location>
</feature>
<evidence type="ECO:0000256" key="1">
    <source>
        <dbReference type="ARBA" id="ARBA00000085"/>
    </source>
</evidence>
<keyword evidence="6" id="KW-0418">Kinase</keyword>
<keyword evidence="15" id="KW-1185">Reference proteome</keyword>
<dbReference type="SMART" id="SM00388">
    <property type="entry name" value="HisKA"/>
    <property type="match status" value="1"/>
</dbReference>
<keyword evidence="8" id="KW-0902">Two-component regulatory system</keyword>
<evidence type="ECO:0000313" key="15">
    <source>
        <dbReference type="Proteomes" id="UP000030401"/>
    </source>
</evidence>
<evidence type="ECO:0000313" key="14">
    <source>
        <dbReference type="EMBL" id="KGX87486.1"/>
    </source>
</evidence>
<dbReference type="CDD" id="cd00082">
    <property type="entry name" value="HisKA"/>
    <property type="match status" value="1"/>
</dbReference>
<dbReference type="AlphaFoldDB" id="A0A0A5G327"/>
<sequence>MEAIIESYSPILIFIAILLTLMTTYTSLDLFTLMNATEKHNRLLFLGGITSMGIGIWVMNFLTMLALDMYGIKDNQMLLTILSILLSISFTGIAFNFIYNMRAPFKRIMLTSLFLTFAVFATHVIGMYTLNLSIAYDVVVLSLSLLLIYMSFLFSLWVVFSYQKDIQRAHLWLKPMTAIIMTAAIVEGYFLLTKASTSYGISDINIPIQSSQESFILYLVLFITILITAGLLGSSTFINNRLFTSDTYLNDFKHALDASSIVAITDAKGLITYVNDKFVEISQYEEHEILGKDHRILNSGYHSKAFFKELWRTIGTGHIWRGEIRNKAKDGSYYWVDTTIVPFLTEKGKPYQYLAIRNDITERKKTEEILHRQDKLAAVGQLAAGFAHEIRNPLTSMRGYAEFLQLDETVSERQEFLSIIIDEIERVDTIVEDFMVLAKPKNIELKEHNIITIIHNVMSLLEFHAKKHKVSLSFQADTDYIVLDCDEDRIKQVILNFVKNGIEATPKNGEVNVRVTHTLSAITITISDTGIGISPDKLKKIGEPFFTTKKDGNGLGLMMSFKIIESHSGQINVESEVNKGTTFTITLPMKQIEKGDSH</sequence>
<dbReference type="InterPro" id="IPR004358">
    <property type="entry name" value="Sig_transdc_His_kin-like_C"/>
</dbReference>
<dbReference type="Gene3D" id="3.30.565.10">
    <property type="entry name" value="Histidine kinase-like ATPase, C-terminal domain"/>
    <property type="match status" value="1"/>
</dbReference>
<evidence type="ECO:0000259" key="12">
    <source>
        <dbReference type="PROSITE" id="PS50113"/>
    </source>
</evidence>
<dbReference type="PRINTS" id="PR00344">
    <property type="entry name" value="BCTRLSENSOR"/>
</dbReference>
<keyword evidence="9" id="KW-0812">Transmembrane</keyword>
<dbReference type="OrthoDB" id="9815750at2"/>
<feature type="transmembrane region" description="Helical" evidence="9">
    <location>
        <begin position="134"/>
        <end position="159"/>
    </location>
</feature>
<dbReference type="Pfam" id="PF02518">
    <property type="entry name" value="HATPase_c"/>
    <property type="match status" value="1"/>
</dbReference>
<evidence type="ECO:0000256" key="2">
    <source>
        <dbReference type="ARBA" id="ARBA00012438"/>
    </source>
</evidence>
<evidence type="ECO:0000259" key="10">
    <source>
        <dbReference type="PROSITE" id="PS50109"/>
    </source>
</evidence>
<dbReference type="STRING" id="1385512.N784_14670"/>
<dbReference type="PANTHER" id="PTHR43065">
    <property type="entry name" value="SENSOR HISTIDINE KINASE"/>
    <property type="match status" value="1"/>
</dbReference>
<feature type="transmembrane region" description="Helical" evidence="9">
    <location>
        <begin position="215"/>
        <end position="233"/>
    </location>
</feature>
<dbReference type="PROSITE" id="PS50924">
    <property type="entry name" value="MHYT"/>
    <property type="match status" value="1"/>
</dbReference>
<feature type="domain" description="PAS" evidence="11">
    <location>
        <begin position="248"/>
        <end position="292"/>
    </location>
</feature>
<dbReference type="InterPro" id="IPR005330">
    <property type="entry name" value="MHYT_dom"/>
</dbReference>
<evidence type="ECO:0000256" key="5">
    <source>
        <dbReference type="ARBA" id="ARBA00022741"/>
    </source>
</evidence>
<feature type="transmembrane region" description="Helical" evidence="9">
    <location>
        <begin position="43"/>
        <end position="65"/>
    </location>
</feature>
<keyword evidence="5" id="KW-0547">Nucleotide-binding</keyword>
<keyword evidence="3" id="KW-0597">Phosphoprotein</keyword>
<dbReference type="Pfam" id="PF00512">
    <property type="entry name" value="HisKA"/>
    <property type="match status" value="1"/>
</dbReference>
<dbReference type="InterPro" id="IPR003661">
    <property type="entry name" value="HisK_dim/P_dom"/>
</dbReference>
<keyword evidence="9" id="KW-1133">Transmembrane helix</keyword>
<dbReference type="GO" id="GO:0005524">
    <property type="term" value="F:ATP binding"/>
    <property type="evidence" value="ECO:0007669"/>
    <property type="project" value="UniProtKB-KW"/>
</dbReference>
<feature type="domain" description="PAC" evidence="12">
    <location>
        <begin position="320"/>
        <end position="372"/>
    </location>
</feature>
<comment type="caution">
    <text evidence="14">The sequence shown here is derived from an EMBL/GenBank/DDBJ whole genome shotgun (WGS) entry which is preliminary data.</text>
</comment>
<dbReference type="InterPro" id="IPR000700">
    <property type="entry name" value="PAS-assoc_C"/>
</dbReference>
<organism evidence="14 15">
    <name type="scientific">Pontibacillus litoralis JSM 072002</name>
    <dbReference type="NCBI Taxonomy" id="1385512"/>
    <lineage>
        <taxon>Bacteria</taxon>
        <taxon>Bacillati</taxon>
        <taxon>Bacillota</taxon>
        <taxon>Bacilli</taxon>
        <taxon>Bacillales</taxon>
        <taxon>Bacillaceae</taxon>
        <taxon>Pontibacillus</taxon>
    </lineage>
</organism>
<evidence type="ECO:0000256" key="6">
    <source>
        <dbReference type="ARBA" id="ARBA00022777"/>
    </source>
</evidence>
<dbReference type="SMART" id="SM00086">
    <property type="entry name" value="PAC"/>
    <property type="match status" value="1"/>
</dbReference>
<dbReference type="PROSITE" id="PS50112">
    <property type="entry name" value="PAS"/>
    <property type="match status" value="1"/>
</dbReference>
<dbReference type="InterPro" id="IPR000014">
    <property type="entry name" value="PAS"/>
</dbReference>
<dbReference type="PANTHER" id="PTHR43065:SF34">
    <property type="entry name" value="SPORULATION KINASE A"/>
    <property type="match status" value="1"/>
</dbReference>
<dbReference type="GO" id="GO:0000155">
    <property type="term" value="F:phosphorelay sensor kinase activity"/>
    <property type="evidence" value="ECO:0007669"/>
    <property type="project" value="InterPro"/>
</dbReference>
<evidence type="ECO:0000259" key="13">
    <source>
        <dbReference type="PROSITE" id="PS50924"/>
    </source>
</evidence>
<dbReference type="InterPro" id="IPR036097">
    <property type="entry name" value="HisK_dim/P_sf"/>
</dbReference>
<dbReference type="SMART" id="SM00387">
    <property type="entry name" value="HATPase_c"/>
    <property type="match status" value="1"/>
</dbReference>
<feature type="transmembrane region" description="Helical" evidence="9">
    <location>
        <begin position="12"/>
        <end position="31"/>
    </location>
</feature>
<dbReference type="eggNOG" id="COG4191">
    <property type="taxonomic scope" value="Bacteria"/>
</dbReference>
<feature type="domain" description="Histidine kinase" evidence="10">
    <location>
        <begin position="385"/>
        <end position="591"/>
    </location>
</feature>
<dbReference type="Gene3D" id="1.10.287.130">
    <property type="match status" value="1"/>
</dbReference>
<dbReference type="CDD" id="cd00130">
    <property type="entry name" value="PAS"/>
    <property type="match status" value="1"/>
</dbReference>
<dbReference type="SUPFAM" id="SSF55874">
    <property type="entry name" value="ATPase domain of HSP90 chaperone/DNA topoisomerase II/histidine kinase"/>
    <property type="match status" value="1"/>
</dbReference>
<proteinExistence type="predicted"/>
<dbReference type="InterPro" id="IPR003594">
    <property type="entry name" value="HATPase_dom"/>
</dbReference>
<dbReference type="InterPro" id="IPR013655">
    <property type="entry name" value="PAS_fold_3"/>
</dbReference>
<dbReference type="InterPro" id="IPR035965">
    <property type="entry name" value="PAS-like_dom_sf"/>
</dbReference>
<accession>A0A0A5G327</accession>
<feature type="transmembrane region" description="Helical" evidence="9">
    <location>
        <begin position="108"/>
        <end position="128"/>
    </location>
</feature>
<evidence type="ECO:0000256" key="4">
    <source>
        <dbReference type="ARBA" id="ARBA00022679"/>
    </source>
</evidence>
<dbReference type="SUPFAM" id="SSF55785">
    <property type="entry name" value="PYP-like sensor domain (PAS domain)"/>
    <property type="match status" value="1"/>
</dbReference>
<evidence type="ECO:0000256" key="9">
    <source>
        <dbReference type="PROSITE-ProRule" id="PRU00244"/>
    </source>
</evidence>
<dbReference type="InterPro" id="IPR001610">
    <property type="entry name" value="PAC"/>
</dbReference>
<name>A0A0A5G327_9BACI</name>
<dbReference type="Pfam" id="PF08447">
    <property type="entry name" value="PAS_3"/>
    <property type="match status" value="1"/>
</dbReference>
<keyword evidence="7" id="KW-0067">ATP-binding</keyword>
<reference evidence="14 15" key="1">
    <citation type="submission" date="2013-08" db="EMBL/GenBank/DDBJ databases">
        <authorList>
            <person name="Huang J."/>
            <person name="Wang G."/>
        </authorList>
    </citation>
    <scope>NUCLEOTIDE SEQUENCE [LARGE SCALE GENOMIC DNA]</scope>
    <source>
        <strain evidence="14 15">JSM 072002</strain>
    </source>
</reference>
<dbReference type="NCBIfam" id="TIGR00229">
    <property type="entry name" value="sensory_box"/>
    <property type="match status" value="1"/>
</dbReference>
<feature type="transmembrane region" description="Helical" evidence="9">
    <location>
        <begin position="77"/>
        <end position="99"/>
    </location>
</feature>